<feature type="domain" description="TonB-dependent receptor plug" evidence="13">
    <location>
        <begin position="63"/>
        <end position="166"/>
    </location>
</feature>
<dbReference type="InterPro" id="IPR036942">
    <property type="entry name" value="Beta-barrel_TonB_sf"/>
</dbReference>
<keyword evidence="6 12" id="KW-0732">Signal</keyword>
<dbReference type="EMBL" id="NXFY01000022">
    <property type="protein sequence ID" value="PHO17174.1"/>
    <property type="molecule type" value="Genomic_DNA"/>
</dbReference>
<evidence type="ECO:0000256" key="2">
    <source>
        <dbReference type="ARBA" id="ARBA00009810"/>
    </source>
</evidence>
<accession>A0A2G1DFE9</accession>
<dbReference type="PANTHER" id="PTHR32552">
    <property type="entry name" value="FERRICHROME IRON RECEPTOR-RELATED"/>
    <property type="match status" value="1"/>
</dbReference>
<dbReference type="GO" id="GO:0015891">
    <property type="term" value="P:siderophore transport"/>
    <property type="evidence" value="ECO:0007669"/>
    <property type="project" value="UniProtKB-ARBA"/>
</dbReference>
<dbReference type="Gene3D" id="2.40.170.20">
    <property type="entry name" value="TonB-dependent receptor, beta-barrel domain"/>
    <property type="match status" value="1"/>
</dbReference>
<feature type="chain" id="PRO_5013793712" description="TonB-dependent receptor plug domain-containing protein" evidence="12">
    <location>
        <begin position="23"/>
        <end position="249"/>
    </location>
</feature>
<evidence type="ECO:0000256" key="4">
    <source>
        <dbReference type="ARBA" id="ARBA00022452"/>
    </source>
</evidence>
<dbReference type="RefSeq" id="WP_099343318.1">
    <property type="nucleotide sequence ID" value="NZ_CP032098.1"/>
</dbReference>
<evidence type="ECO:0000256" key="11">
    <source>
        <dbReference type="PROSITE-ProRule" id="PRU01360"/>
    </source>
</evidence>
<evidence type="ECO:0000256" key="3">
    <source>
        <dbReference type="ARBA" id="ARBA00022448"/>
    </source>
</evidence>
<keyword evidence="3 11" id="KW-0813">Transport</keyword>
<evidence type="ECO:0000256" key="7">
    <source>
        <dbReference type="ARBA" id="ARBA00023065"/>
    </source>
</evidence>
<evidence type="ECO:0000256" key="10">
    <source>
        <dbReference type="ARBA" id="ARBA00023237"/>
    </source>
</evidence>
<dbReference type="InterPro" id="IPR039426">
    <property type="entry name" value="TonB-dep_rcpt-like"/>
</dbReference>
<evidence type="ECO:0000256" key="1">
    <source>
        <dbReference type="ARBA" id="ARBA00004571"/>
    </source>
</evidence>
<dbReference type="GO" id="GO:0009279">
    <property type="term" value="C:cell outer membrane"/>
    <property type="evidence" value="ECO:0007669"/>
    <property type="project" value="UniProtKB-SubCell"/>
</dbReference>
<gene>
    <name evidence="14" type="ORF">CPU12_11745</name>
</gene>
<dbReference type="AlphaFoldDB" id="A0A2G1DFE9"/>
<keyword evidence="5 11" id="KW-0812">Transmembrane</keyword>
<proteinExistence type="inferred from homology"/>
<dbReference type="FunFam" id="2.170.130.10:FF:000001">
    <property type="entry name" value="Catecholate siderophore TonB-dependent receptor"/>
    <property type="match status" value="1"/>
</dbReference>
<evidence type="ECO:0000313" key="14">
    <source>
        <dbReference type="EMBL" id="PHO17174.1"/>
    </source>
</evidence>
<reference evidence="14 15" key="1">
    <citation type="submission" date="2017-09" db="EMBL/GenBank/DDBJ databases">
        <title>Arcobacter canalis sp. nov., a new species isolated from a water canal contaminated with urban sewage.</title>
        <authorList>
            <person name="Perez-Cataluna A."/>
            <person name="Salas-Masso N."/>
            <person name="Figueras M.J."/>
        </authorList>
    </citation>
    <scope>NUCLEOTIDE SEQUENCE [LARGE SCALE GENOMIC DNA]</scope>
    <source>
        <strain evidence="14 15">F98-3</strain>
    </source>
</reference>
<keyword evidence="7" id="KW-0406">Ion transport</keyword>
<comment type="caution">
    <text evidence="14">The sequence shown here is derived from an EMBL/GenBank/DDBJ whole genome shotgun (WGS) entry which is preliminary data.</text>
</comment>
<comment type="similarity">
    <text evidence="2 11">Belongs to the TonB-dependent receptor family.</text>
</comment>
<sequence length="249" mass="27481">MHKKVFSILSVSFILIPNIMLSAGTKTDNVSLSDVTIVSNSDENKQSYYKTESTSVTRTNTPLLETAQSVQIVTDDILNDMGMVSLDDTLDYVSGISRQNDFGGVWDNFSIRGFSGHENTEISMLKNGFADNRGYNAPRDAANIESIEVLKGPSGALYGNTEPGGTINIVTKQPKFTNENSITTMAGSDDFYRQSADLTGPLSESFAYRLNVAAENKKSFRDYIESERYVVAPSFLWLINDNTHLTYMG</sequence>
<feature type="signal peptide" evidence="12">
    <location>
        <begin position="1"/>
        <end position="22"/>
    </location>
</feature>
<dbReference type="InterPro" id="IPR037066">
    <property type="entry name" value="Plug_dom_sf"/>
</dbReference>
<evidence type="ECO:0000256" key="8">
    <source>
        <dbReference type="ARBA" id="ARBA00023136"/>
    </source>
</evidence>
<keyword evidence="9" id="KW-0675">Receptor</keyword>
<keyword evidence="10 11" id="KW-0998">Cell outer membrane</keyword>
<dbReference type="SUPFAM" id="SSF56935">
    <property type="entry name" value="Porins"/>
    <property type="match status" value="1"/>
</dbReference>
<comment type="subcellular location">
    <subcellularLocation>
        <location evidence="1 11">Cell outer membrane</location>
        <topology evidence="1 11">Multi-pass membrane protein</topology>
    </subcellularLocation>
</comment>
<name>A0A2G1DFE9_9BACT</name>
<dbReference type="Pfam" id="PF07715">
    <property type="entry name" value="Plug"/>
    <property type="match status" value="1"/>
</dbReference>
<keyword evidence="4 11" id="KW-1134">Transmembrane beta strand</keyword>
<keyword evidence="15" id="KW-1185">Reference proteome</keyword>
<dbReference type="Proteomes" id="UP000221222">
    <property type="component" value="Unassembled WGS sequence"/>
</dbReference>
<organism evidence="14 15">
    <name type="scientific">Malaciobacter molluscorum LMG 25693</name>
    <dbReference type="NCBI Taxonomy" id="870501"/>
    <lineage>
        <taxon>Bacteria</taxon>
        <taxon>Pseudomonadati</taxon>
        <taxon>Campylobacterota</taxon>
        <taxon>Epsilonproteobacteria</taxon>
        <taxon>Campylobacterales</taxon>
        <taxon>Arcobacteraceae</taxon>
        <taxon>Malaciobacter</taxon>
    </lineage>
</organism>
<dbReference type="InterPro" id="IPR012910">
    <property type="entry name" value="Plug_dom"/>
</dbReference>
<protein>
    <recommendedName>
        <fullName evidence="13">TonB-dependent receptor plug domain-containing protein</fullName>
    </recommendedName>
</protein>
<evidence type="ECO:0000256" key="12">
    <source>
        <dbReference type="SAM" id="SignalP"/>
    </source>
</evidence>
<dbReference type="PROSITE" id="PS52016">
    <property type="entry name" value="TONB_DEPENDENT_REC_3"/>
    <property type="match status" value="1"/>
</dbReference>
<evidence type="ECO:0000256" key="9">
    <source>
        <dbReference type="ARBA" id="ARBA00023170"/>
    </source>
</evidence>
<evidence type="ECO:0000256" key="5">
    <source>
        <dbReference type="ARBA" id="ARBA00022692"/>
    </source>
</evidence>
<keyword evidence="8 11" id="KW-0472">Membrane</keyword>
<dbReference type="PANTHER" id="PTHR32552:SF90">
    <property type="entry name" value="METAL-PSEUDOPALINE RECEPTOR CNTO"/>
    <property type="match status" value="1"/>
</dbReference>
<evidence type="ECO:0000259" key="13">
    <source>
        <dbReference type="Pfam" id="PF07715"/>
    </source>
</evidence>
<evidence type="ECO:0000256" key="6">
    <source>
        <dbReference type="ARBA" id="ARBA00022729"/>
    </source>
</evidence>
<dbReference type="Gene3D" id="2.170.130.10">
    <property type="entry name" value="TonB-dependent receptor, plug domain"/>
    <property type="match status" value="1"/>
</dbReference>
<evidence type="ECO:0000313" key="15">
    <source>
        <dbReference type="Proteomes" id="UP000221222"/>
    </source>
</evidence>
<dbReference type="GO" id="GO:0015344">
    <property type="term" value="F:siderophore uptake transmembrane transporter activity"/>
    <property type="evidence" value="ECO:0007669"/>
    <property type="project" value="TreeGrafter"/>
</dbReference>